<keyword evidence="6" id="KW-0408">Iron</keyword>
<dbReference type="GO" id="GO:0009279">
    <property type="term" value="C:cell outer membrane"/>
    <property type="evidence" value="ECO:0007669"/>
    <property type="project" value="UniProtKB-SubCell"/>
</dbReference>
<evidence type="ECO:0000256" key="7">
    <source>
        <dbReference type="ARBA" id="ARBA00023065"/>
    </source>
</evidence>
<evidence type="ECO:0000256" key="12">
    <source>
        <dbReference type="RuleBase" id="RU003357"/>
    </source>
</evidence>
<keyword evidence="4" id="KW-0410">Iron transport</keyword>
<dbReference type="PANTHER" id="PTHR32552:SF81">
    <property type="entry name" value="TONB-DEPENDENT OUTER MEMBRANE RECEPTOR"/>
    <property type="match status" value="1"/>
</dbReference>
<evidence type="ECO:0000256" key="8">
    <source>
        <dbReference type="ARBA" id="ARBA00023077"/>
    </source>
</evidence>
<comment type="subcellular location">
    <subcellularLocation>
        <location evidence="1 11">Cell outer membrane</location>
        <topology evidence="1 11">Multi-pass membrane protein</topology>
    </subcellularLocation>
</comment>
<comment type="caution">
    <text evidence="16">The sequence shown here is derived from an EMBL/GenBank/DDBJ whole genome shotgun (WGS) entry which is preliminary data.</text>
</comment>
<evidence type="ECO:0000256" key="6">
    <source>
        <dbReference type="ARBA" id="ARBA00023004"/>
    </source>
</evidence>
<dbReference type="GO" id="GO:0006826">
    <property type="term" value="P:iron ion transport"/>
    <property type="evidence" value="ECO:0007669"/>
    <property type="project" value="UniProtKB-KW"/>
</dbReference>
<dbReference type="SUPFAM" id="SSF56935">
    <property type="entry name" value="Porins"/>
    <property type="match status" value="1"/>
</dbReference>
<evidence type="ECO:0000256" key="1">
    <source>
        <dbReference type="ARBA" id="ARBA00004571"/>
    </source>
</evidence>
<dbReference type="Proteomes" id="UP000585327">
    <property type="component" value="Unassembled WGS sequence"/>
</dbReference>
<dbReference type="InterPro" id="IPR000531">
    <property type="entry name" value="Beta-barrel_TonB"/>
</dbReference>
<keyword evidence="9 11" id="KW-0472">Membrane</keyword>
<keyword evidence="5 11" id="KW-0812">Transmembrane</keyword>
<feature type="domain" description="TonB-dependent receptor plug" evidence="15">
    <location>
        <begin position="42"/>
        <end position="149"/>
    </location>
</feature>
<dbReference type="EMBL" id="JACETM010000009">
    <property type="protein sequence ID" value="MBA4723895.1"/>
    <property type="molecule type" value="Genomic_DNA"/>
</dbReference>
<dbReference type="InterPro" id="IPR036942">
    <property type="entry name" value="Beta-barrel_TonB_sf"/>
</dbReference>
<dbReference type="Gene3D" id="2.40.170.20">
    <property type="entry name" value="TonB-dependent receptor, beta-barrel domain"/>
    <property type="match status" value="3"/>
</dbReference>
<organism evidence="16 17">
    <name type="scientific">SAR86 cluster bacterium</name>
    <dbReference type="NCBI Taxonomy" id="2030880"/>
    <lineage>
        <taxon>Bacteria</taxon>
        <taxon>Pseudomonadati</taxon>
        <taxon>Pseudomonadota</taxon>
        <taxon>Gammaproteobacteria</taxon>
        <taxon>SAR86 cluster</taxon>
    </lineage>
</organism>
<evidence type="ECO:0000259" key="15">
    <source>
        <dbReference type="Pfam" id="PF07715"/>
    </source>
</evidence>
<dbReference type="InterPro" id="IPR012910">
    <property type="entry name" value="Plug_dom"/>
</dbReference>
<keyword evidence="10 11" id="KW-0998">Cell outer membrane</keyword>
<evidence type="ECO:0000256" key="9">
    <source>
        <dbReference type="ARBA" id="ARBA00023136"/>
    </source>
</evidence>
<dbReference type="InterPro" id="IPR039426">
    <property type="entry name" value="TonB-dep_rcpt-like"/>
</dbReference>
<dbReference type="AlphaFoldDB" id="A0A838YWZ8"/>
<evidence type="ECO:0000256" key="13">
    <source>
        <dbReference type="SAM" id="SignalP"/>
    </source>
</evidence>
<evidence type="ECO:0000313" key="16">
    <source>
        <dbReference type="EMBL" id="MBA4723895.1"/>
    </source>
</evidence>
<keyword evidence="8 12" id="KW-0798">TonB box</keyword>
<dbReference type="Pfam" id="PF00593">
    <property type="entry name" value="TonB_dep_Rec_b-barrel"/>
    <property type="match status" value="1"/>
</dbReference>
<dbReference type="Pfam" id="PF07715">
    <property type="entry name" value="Plug"/>
    <property type="match status" value="1"/>
</dbReference>
<evidence type="ECO:0000256" key="10">
    <source>
        <dbReference type="ARBA" id="ARBA00023237"/>
    </source>
</evidence>
<evidence type="ECO:0000259" key="14">
    <source>
        <dbReference type="Pfam" id="PF00593"/>
    </source>
</evidence>
<evidence type="ECO:0000256" key="11">
    <source>
        <dbReference type="PROSITE-ProRule" id="PRU01360"/>
    </source>
</evidence>
<proteinExistence type="inferred from homology"/>
<dbReference type="PROSITE" id="PS52016">
    <property type="entry name" value="TONB_DEPENDENT_REC_3"/>
    <property type="match status" value="1"/>
</dbReference>
<protein>
    <submittedName>
        <fullName evidence="16">TonB-dependent receptor</fullName>
    </submittedName>
</protein>
<dbReference type="PANTHER" id="PTHR32552">
    <property type="entry name" value="FERRICHROME IRON RECEPTOR-RELATED"/>
    <property type="match status" value="1"/>
</dbReference>
<feature type="domain" description="TonB-dependent receptor-like beta-barrel" evidence="14">
    <location>
        <begin position="370"/>
        <end position="921"/>
    </location>
</feature>
<keyword evidence="13" id="KW-0732">Signal</keyword>
<evidence type="ECO:0000313" key="17">
    <source>
        <dbReference type="Proteomes" id="UP000585327"/>
    </source>
</evidence>
<keyword evidence="16" id="KW-0675">Receptor</keyword>
<evidence type="ECO:0000256" key="2">
    <source>
        <dbReference type="ARBA" id="ARBA00022448"/>
    </source>
</evidence>
<gene>
    <name evidence="16" type="ORF">H2021_01640</name>
</gene>
<sequence>MNKLSKVLLGTFASFALAVPFFVSAQEVEEVVVTATKKAESVQDLALSIEAFTEEDMEKNLIKDASDLQEVVPGLIADKGIGSGVSYAIRGTGSYGVGAAVVGAVVTSMNGHSVGTGAFYDLGFYDTERIEVLKGPQGTLFGRNAVNGVINIISKRPTSEQEGRVDITYGDYNQEEITAVYNLPISDTIRTRLAVTSQQRDGFSENVRTGQEFNNKDAMGARLSIDFDIGESSTLKLTHDWSKGNDNRNNIGAPFCETHALLGCNPLTVGGPNVPADSRGSTAALFNLVAGLEGSAFVNQYAGTVVPDNFRKAYLTRVPEYSSEFSFSAIEFETELSPELLLNAKLSHTSRDYFHMNDNDYSHTTKAYPGVLASMGLPPISWQGTFGGTFNGDDYSFTELVDSERTYEFSNAENNTIQGEITIISDYDGPFNFVAGLYSYDDRSHNRYQVQTAAWNMTGAFSNHPYSSLVYGGQFDAYGGLPFYQTLILGGLSGSDACASGALGPVAAASPSTANPACLAGLLMAQGIQPYHVPTELGGYLNDDHVRTKSIALFGELYFDLSDVTKLTLGYRFNDDTVKDSIMTCLTDFDCPNYPLSQFESGEYGFYPTTEVIADDAFAYKVALQHDLSDNQMVYASYTTATKAGGNNPVIGTEADPYDSEETGVFEVGTKSILMDGAVLFNASFFMNDTKGMLISNIENAGSVNYNVDAEIKGFEGNIIAFLSETSSIDIGWLLVESELGDQTMPDPLNPTGVVALLDVDPTAWTPGVGCATATGLCGPTAFGAGAQSLPLDPAGAVTYGYGVDAAGNVVPIFKSAGYLCAAPFNPLGGVPCSVAPNQVDISGNSLPQSPESSYSIGFNNDFIGENGVTSVRLAYRYQAEREGNVFNQDRAKMPETKYWDISATYTPDNADWYVKAFIKNIADDQFVGTWAASSALQGGAQFATYTDPRIWGLSFGTTF</sequence>
<reference evidence="16 17" key="1">
    <citation type="submission" date="2020-06" db="EMBL/GenBank/DDBJ databases">
        <title>Dysbiosis in marine aquaculture revealed through microbiome analysis: reverse ecology for environmental sustainability.</title>
        <authorList>
            <person name="Haro-Moreno J.M."/>
            <person name="Coutinho F.H."/>
            <person name="Zaragoza-Solas A."/>
            <person name="Picazo A."/>
            <person name="Almagro-Moreno S."/>
            <person name="Lopez-Perez M."/>
        </authorList>
    </citation>
    <scope>NUCLEOTIDE SEQUENCE [LARGE SCALE GENOMIC DNA]</scope>
    <source>
        <strain evidence="16">MCMED-G42</strain>
    </source>
</reference>
<comment type="similarity">
    <text evidence="11 12">Belongs to the TonB-dependent receptor family.</text>
</comment>
<evidence type="ECO:0000256" key="4">
    <source>
        <dbReference type="ARBA" id="ARBA00022496"/>
    </source>
</evidence>
<feature type="signal peptide" evidence="13">
    <location>
        <begin position="1"/>
        <end position="25"/>
    </location>
</feature>
<evidence type="ECO:0000256" key="3">
    <source>
        <dbReference type="ARBA" id="ARBA00022452"/>
    </source>
</evidence>
<keyword evidence="7" id="KW-0406">Ion transport</keyword>
<feature type="chain" id="PRO_5032383404" evidence="13">
    <location>
        <begin position="26"/>
        <end position="960"/>
    </location>
</feature>
<name>A0A838YWZ8_9GAMM</name>
<keyword evidence="3 11" id="KW-1134">Transmembrane beta strand</keyword>
<keyword evidence="2 11" id="KW-0813">Transport</keyword>
<evidence type="ECO:0000256" key="5">
    <source>
        <dbReference type="ARBA" id="ARBA00022692"/>
    </source>
</evidence>
<accession>A0A838YWZ8</accession>